<accession>D3F0R7</accession>
<evidence type="ECO:0000313" key="10">
    <source>
        <dbReference type="Proteomes" id="UP000008229"/>
    </source>
</evidence>
<dbReference type="EMBL" id="CP001854">
    <property type="protein sequence ID" value="ADB54001.1"/>
    <property type="molecule type" value="Genomic_DNA"/>
</dbReference>
<dbReference type="InterPro" id="IPR020846">
    <property type="entry name" value="MFS_dom"/>
</dbReference>
<dbReference type="Gene3D" id="1.20.1250.20">
    <property type="entry name" value="MFS general substrate transporter like domains"/>
    <property type="match status" value="1"/>
</dbReference>
<dbReference type="CDD" id="cd17321">
    <property type="entry name" value="MFS_MMR_MDR_like"/>
    <property type="match status" value="1"/>
</dbReference>
<keyword evidence="5 7" id="KW-1133">Transmembrane helix</keyword>
<reference evidence="10" key="2">
    <citation type="submission" date="2010-01" db="EMBL/GenBank/DDBJ databases">
        <title>The complete genome of Conexibacter woesei DSM 14684.</title>
        <authorList>
            <consortium name="US DOE Joint Genome Institute (JGI-PGF)"/>
            <person name="Lucas S."/>
            <person name="Copeland A."/>
            <person name="Lapidus A."/>
            <person name="Glavina del Rio T."/>
            <person name="Dalin E."/>
            <person name="Tice H."/>
            <person name="Bruce D."/>
            <person name="Goodwin L."/>
            <person name="Pitluck S."/>
            <person name="Kyrpides N."/>
            <person name="Mavromatis K."/>
            <person name="Ivanova N."/>
            <person name="Mikhailova N."/>
            <person name="Chertkov O."/>
            <person name="Brettin T."/>
            <person name="Detter J.C."/>
            <person name="Han C."/>
            <person name="Larimer F."/>
            <person name="Land M."/>
            <person name="Hauser L."/>
            <person name="Markowitz V."/>
            <person name="Cheng J.-F."/>
            <person name="Hugenholtz P."/>
            <person name="Woyke T."/>
            <person name="Wu D."/>
            <person name="Pukall R."/>
            <person name="Steenblock K."/>
            <person name="Schneider S."/>
            <person name="Klenk H.-P."/>
            <person name="Eisen J.A."/>
        </authorList>
    </citation>
    <scope>NUCLEOTIDE SEQUENCE [LARGE SCALE GENOMIC DNA]</scope>
    <source>
        <strain evidence="10">DSM 14684 / CIP 108061 / JCM 11494 / NBRC 100937 / ID131577</strain>
    </source>
</reference>
<protein>
    <submittedName>
        <fullName evidence="9">Drug resistance transporter, EmrB/QacA subfamily</fullName>
    </submittedName>
</protein>
<organism evidence="9 10">
    <name type="scientific">Conexibacter woesei (strain DSM 14684 / CCUG 47730 / CIP 108061 / JCM 11494 / NBRC 100937 / ID131577)</name>
    <dbReference type="NCBI Taxonomy" id="469383"/>
    <lineage>
        <taxon>Bacteria</taxon>
        <taxon>Bacillati</taxon>
        <taxon>Actinomycetota</taxon>
        <taxon>Thermoleophilia</taxon>
        <taxon>Solirubrobacterales</taxon>
        <taxon>Conexibacteraceae</taxon>
        <taxon>Conexibacter</taxon>
    </lineage>
</organism>
<dbReference type="InterPro" id="IPR011701">
    <property type="entry name" value="MFS"/>
</dbReference>
<gene>
    <name evidence="9" type="ordered locus">Cwoe_5597</name>
</gene>
<dbReference type="AlphaFoldDB" id="D3F0R7"/>
<name>D3F0R7_CONWI</name>
<dbReference type="GO" id="GO:0005886">
    <property type="term" value="C:plasma membrane"/>
    <property type="evidence" value="ECO:0007669"/>
    <property type="project" value="UniProtKB-SubCell"/>
</dbReference>
<dbReference type="SUPFAM" id="SSF103473">
    <property type="entry name" value="MFS general substrate transporter"/>
    <property type="match status" value="1"/>
</dbReference>
<evidence type="ECO:0000259" key="8">
    <source>
        <dbReference type="PROSITE" id="PS50850"/>
    </source>
</evidence>
<evidence type="ECO:0000256" key="4">
    <source>
        <dbReference type="ARBA" id="ARBA00022692"/>
    </source>
</evidence>
<keyword evidence="4 7" id="KW-0812">Transmembrane</keyword>
<dbReference type="Pfam" id="PF07690">
    <property type="entry name" value="MFS_1"/>
    <property type="match status" value="1"/>
</dbReference>
<dbReference type="STRING" id="469383.Cwoe_5597"/>
<dbReference type="InterPro" id="IPR004638">
    <property type="entry name" value="EmrB-like"/>
</dbReference>
<dbReference type="NCBIfam" id="TIGR00711">
    <property type="entry name" value="efflux_EmrB"/>
    <property type="match status" value="1"/>
</dbReference>
<evidence type="ECO:0000313" key="9">
    <source>
        <dbReference type="EMBL" id="ADB54001.1"/>
    </source>
</evidence>
<feature type="transmembrane region" description="Helical" evidence="7">
    <location>
        <begin position="304"/>
        <end position="322"/>
    </location>
</feature>
<dbReference type="PANTHER" id="PTHR42718:SF49">
    <property type="entry name" value="EXPORT PROTEIN"/>
    <property type="match status" value="1"/>
</dbReference>
<dbReference type="PROSITE" id="PS50850">
    <property type="entry name" value="MFS"/>
    <property type="match status" value="1"/>
</dbReference>
<dbReference type="GO" id="GO:0022857">
    <property type="term" value="F:transmembrane transporter activity"/>
    <property type="evidence" value="ECO:0007669"/>
    <property type="project" value="InterPro"/>
</dbReference>
<dbReference type="HOGENOM" id="CLU_000960_28_2_11"/>
<dbReference type="OrthoDB" id="9781469at2"/>
<feature type="domain" description="Major facilitator superfamily (MFS) profile" evidence="8">
    <location>
        <begin position="15"/>
        <end position="497"/>
    </location>
</feature>
<feature type="transmembrane region" description="Helical" evidence="7">
    <location>
        <begin position="167"/>
        <end position="188"/>
    </location>
</feature>
<dbReference type="Proteomes" id="UP000008229">
    <property type="component" value="Chromosome"/>
</dbReference>
<comment type="subcellular location">
    <subcellularLocation>
        <location evidence="1">Cell membrane</location>
        <topology evidence="1">Multi-pass membrane protein</topology>
    </subcellularLocation>
</comment>
<feature type="transmembrane region" description="Helical" evidence="7">
    <location>
        <begin position="106"/>
        <end position="127"/>
    </location>
</feature>
<feature type="transmembrane region" description="Helical" evidence="7">
    <location>
        <begin position="270"/>
        <end position="292"/>
    </location>
</feature>
<dbReference type="PRINTS" id="PR01036">
    <property type="entry name" value="TCRTETB"/>
</dbReference>
<reference evidence="9 10" key="1">
    <citation type="journal article" date="2010" name="Stand. Genomic Sci.">
        <title>Complete genome sequence of Conexibacter woesei type strain (ID131577).</title>
        <authorList>
            <person name="Pukall R."/>
            <person name="Lapidus A."/>
            <person name="Glavina Del Rio T."/>
            <person name="Copeland A."/>
            <person name="Tice H."/>
            <person name="Cheng J.-F."/>
            <person name="Lucas S."/>
            <person name="Chen F."/>
            <person name="Nolan M."/>
            <person name="Bruce D."/>
            <person name="Goodwin L."/>
            <person name="Pitluck S."/>
            <person name="Mavromatis K."/>
            <person name="Ivanova N."/>
            <person name="Ovchinnikova G."/>
            <person name="Pati A."/>
            <person name="Chen A."/>
            <person name="Palaniappan K."/>
            <person name="Land M."/>
            <person name="Hauser L."/>
            <person name="Chang Y.-J."/>
            <person name="Jeffries C.D."/>
            <person name="Chain P."/>
            <person name="Meincke L."/>
            <person name="Sims D."/>
            <person name="Brettin T."/>
            <person name="Detter J.C."/>
            <person name="Rohde M."/>
            <person name="Goeker M."/>
            <person name="Bristow J."/>
            <person name="Eisen J.A."/>
            <person name="Markowitz V."/>
            <person name="Kyrpides N.C."/>
            <person name="Klenk H.-P."/>
            <person name="Hugenholtz P."/>
        </authorList>
    </citation>
    <scope>NUCLEOTIDE SEQUENCE [LARGE SCALE GENOMIC DNA]</scope>
    <source>
        <strain evidence="10">DSM 14684 / CIP 108061 / JCM 11494 / NBRC 100937 / ID131577</strain>
    </source>
</reference>
<feature type="transmembrane region" description="Helical" evidence="7">
    <location>
        <begin position="334"/>
        <end position="352"/>
    </location>
</feature>
<dbReference type="InterPro" id="IPR036259">
    <property type="entry name" value="MFS_trans_sf"/>
</dbReference>
<feature type="transmembrane region" description="Helical" evidence="7">
    <location>
        <begin position="405"/>
        <end position="423"/>
    </location>
</feature>
<keyword evidence="3" id="KW-1003">Cell membrane</keyword>
<evidence type="ECO:0000256" key="1">
    <source>
        <dbReference type="ARBA" id="ARBA00004651"/>
    </source>
</evidence>
<feature type="transmembrane region" description="Helical" evidence="7">
    <location>
        <begin position="469"/>
        <end position="493"/>
    </location>
</feature>
<keyword evidence="2" id="KW-0813">Transport</keyword>
<dbReference type="KEGG" id="cwo:Cwoe_5597"/>
<sequence length="499" mass="49900">MAAARPPDSHPGWAGLAAVCLGTFMLLVDVTIVNVALPEMAPALGASFSDLQWIVTAYALTLAALLLLIGSLSDVVGRRRTYLAGLGVFAAASLACGLAPSVDVLIAARAVQGVGGAAMFATSIALISATYSGSARGVAFGIWSATNGAAASAGPIVGGLLTQGLSWRWVFFVNVPLGLVAIAVARRALREPPVAAGRRIDWAGGIAFTLAAAAATVTVMEAGGEGWTSAWTLGPLAVAVLGLCAFVAIESRSRAPLLDLGLLRRGTLTGVLIAAAFLMATAFGALPYASIWLQSVLGLDPVEAGLVIVPLSASAFVVAVAGGRLSQRIAPRRVFGVALALIAIGDVLQAGLDGGSEWPRLLAGVVVVGIGVGVASPVLASAAVDAVPHDRAGMAAGAVNTARQFGLVLGIAVLGSVFSARIADRLGGELRRSGDAELVASGGARTVLDAAPVADRAQLDGAIRDAVSAALGTTFLIASLAALLGLALVLALLRTRPAG</sequence>
<feature type="transmembrane region" description="Helical" evidence="7">
    <location>
        <begin position="139"/>
        <end position="161"/>
    </location>
</feature>
<dbReference type="RefSeq" id="WP_012937052.1">
    <property type="nucleotide sequence ID" value="NC_013739.1"/>
</dbReference>
<keyword evidence="6 7" id="KW-0472">Membrane</keyword>
<evidence type="ECO:0000256" key="3">
    <source>
        <dbReference type="ARBA" id="ARBA00022475"/>
    </source>
</evidence>
<evidence type="ECO:0000256" key="5">
    <source>
        <dbReference type="ARBA" id="ARBA00022989"/>
    </source>
</evidence>
<feature type="transmembrane region" description="Helical" evidence="7">
    <location>
        <begin position="82"/>
        <end position="100"/>
    </location>
</feature>
<evidence type="ECO:0000256" key="6">
    <source>
        <dbReference type="ARBA" id="ARBA00023136"/>
    </source>
</evidence>
<evidence type="ECO:0000256" key="2">
    <source>
        <dbReference type="ARBA" id="ARBA00022448"/>
    </source>
</evidence>
<feature type="transmembrane region" description="Helical" evidence="7">
    <location>
        <begin position="226"/>
        <end position="249"/>
    </location>
</feature>
<dbReference type="Gene3D" id="1.20.1720.10">
    <property type="entry name" value="Multidrug resistance protein D"/>
    <property type="match status" value="1"/>
</dbReference>
<proteinExistence type="predicted"/>
<feature type="transmembrane region" description="Helical" evidence="7">
    <location>
        <begin position="53"/>
        <end position="70"/>
    </location>
</feature>
<feature type="transmembrane region" description="Helical" evidence="7">
    <location>
        <begin position="12"/>
        <end position="33"/>
    </location>
</feature>
<keyword evidence="10" id="KW-1185">Reference proteome</keyword>
<evidence type="ECO:0000256" key="7">
    <source>
        <dbReference type="SAM" id="Phobius"/>
    </source>
</evidence>
<dbReference type="eggNOG" id="COG0477">
    <property type="taxonomic scope" value="Bacteria"/>
</dbReference>
<dbReference type="PANTHER" id="PTHR42718">
    <property type="entry name" value="MAJOR FACILITATOR SUPERFAMILY MULTIDRUG TRANSPORTER MFSC"/>
    <property type="match status" value="1"/>
</dbReference>
<feature type="transmembrane region" description="Helical" evidence="7">
    <location>
        <begin position="358"/>
        <end position="384"/>
    </location>
</feature>
<feature type="transmembrane region" description="Helical" evidence="7">
    <location>
        <begin position="200"/>
        <end position="220"/>
    </location>
</feature>